<evidence type="ECO:0000256" key="2">
    <source>
        <dbReference type="ARBA" id="ARBA00022679"/>
    </source>
</evidence>
<dbReference type="Gene3D" id="1.10.600.10">
    <property type="entry name" value="Farnesyl Diphosphate Synthase"/>
    <property type="match status" value="1"/>
</dbReference>
<dbReference type="InterPro" id="IPR008949">
    <property type="entry name" value="Isoprenoid_synthase_dom_sf"/>
</dbReference>
<organism evidence="3 4">
    <name type="scientific">Agromyces seonyuensis</name>
    <dbReference type="NCBI Taxonomy" id="2662446"/>
    <lineage>
        <taxon>Bacteria</taxon>
        <taxon>Bacillati</taxon>
        <taxon>Actinomycetota</taxon>
        <taxon>Actinomycetes</taxon>
        <taxon>Micrococcales</taxon>
        <taxon>Microbacteriaceae</taxon>
        <taxon>Agromyces</taxon>
    </lineage>
</organism>
<dbReference type="Pfam" id="PF00494">
    <property type="entry name" value="SQS_PSY"/>
    <property type="match status" value="1"/>
</dbReference>
<evidence type="ECO:0000313" key="3">
    <source>
        <dbReference type="EMBL" id="MWB98235.1"/>
    </source>
</evidence>
<evidence type="ECO:0000256" key="1">
    <source>
        <dbReference type="ARBA" id="ARBA00004684"/>
    </source>
</evidence>
<accession>A0A6I4P0H4</accession>
<dbReference type="RefSeq" id="WP_160423577.1">
    <property type="nucleotide sequence ID" value="NZ_WSTA01000022.1"/>
</dbReference>
<gene>
    <name evidence="3" type="ORF">GB864_06690</name>
</gene>
<dbReference type="AlphaFoldDB" id="A0A6I4P0H4"/>
<dbReference type="InterPro" id="IPR002060">
    <property type="entry name" value="Squ/phyt_synthse"/>
</dbReference>
<dbReference type="SFLD" id="SFLDG01018">
    <property type="entry name" value="Squalene/Phytoene_Synthase_Lik"/>
    <property type="match status" value="1"/>
</dbReference>
<keyword evidence="4" id="KW-1185">Reference proteome</keyword>
<dbReference type="UniPathway" id="UPA00799"/>
<dbReference type="PANTHER" id="PTHR31480">
    <property type="entry name" value="BIFUNCTIONAL LYCOPENE CYCLASE/PHYTOENE SYNTHASE"/>
    <property type="match status" value="1"/>
</dbReference>
<dbReference type="SFLD" id="SFLDS00005">
    <property type="entry name" value="Isoprenoid_Synthase_Type_I"/>
    <property type="match status" value="1"/>
</dbReference>
<proteinExistence type="predicted"/>
<dbReference type="InterPro" id="IPR044843">
    <property type="entry name" value="Trans_IPPS_bact-type"/>
</dbReference>
<dbReference type="Proteomes" id="UP000438182">
    <property type="component" value="Unassembled WGS sequence"/>
</dbReference>
<dbReference type="InterPro" id="IPR019845">
    <property type="entry name" value="Squalene/phytoene_synthase_CS"/>
</dbReference>
<sequence length="313" mass="32924">MSVIQLHETPATTGLDLYTRTAEQSAAAVIAGYSTSFGLATKLLAPPLRPHIRNVYGLVRVADEIVDGAAAAAGLEPWEIRGRLDEFEAETNRAVATGFSTNPIVHAFAVTARAHGIDRRLTAPFFASMRADLELEAPTDAEYREYIHGSAEVVGLMCLAVFLGERDADGRKPAAPDAATREILESGAIRLGAAFQKVNFLRDLAADRELLGRRYLPSADESCPAAEASFGEADKAACLAEIDADLAAAAAAIPLLPKGSRTAVATAHGLFAALADRLRGTSADELLQRRVRVGAAGKVAVLAKARLAPGGSR</sequence>
<keyword evidence="2" id="KW-0808">Transferase</keyword>
<protein>
    <submittedName>
        <fullName evidence="3">Phytoene/squalene synthase family protein</fullName>
    </submittedName>
</protein>
<dbReference type="SUPFAM" id="SSF48576">
    <property type="entry name" value="Terpenoid synthases"/>
    <property type="match status" value="1"/>
</dbReference>
<comment type="pathway">
    <text evidence="1">Carotenoid biosynthesis; phytoene biosynthesis.</text>
</comment>
<name>A0A6I4P0H4_9MICO</name>
<dbReference type="EMBL" id="WSTA01000022">
    <property type="protein sequence ID" value="MWB98235.1"/>
    <property type="molecule type" value="Genomic_DNA"/>
</dbReference>
<dbReference type="PROSITE" id="PS01045">
    <property type="entry name" value="SQUALEN_PHYTOEN_SYN_2"/>
    <property type="match status" value="1"/>
</dbReference>
<evidence type="ECO:0000313" key="4">
    <source>
        <dbReference type="Proteomes" id="UP000438182"/>
    </source>
</evidence>
<dbReference type="GO" id="GO:0004311">
    <property type="term" value="F:geranylgeranyl diphosphate synthase activity"/>
    <property type="evidence" value="ECO:0007669"/>
    <property type="project" value="InterPro"/>
</dbReference>
<comment type="caution">
    <text evidence="3">The sequence shown here is derived from an EMBL/GenBank/DDBJ whole genome shotgun (WGS) entry which is preliminary data.</text>
</comment>
<dbReference type="SFLD" id="SFLDG01212">
    <property type="entry name" value="Phytoene_synthase_like"/>
    <property type="match status" value="1"/>
</dbReference>
<reference evidence="3 4" key="1">
    <citation type="submission" date="2019-12" db="EMBL/GenBank/DDBJ databases">
        <authorList>
            <person name="Kim Y.S."/>
        </authorList>
    </citation>
    <scope>NUCLEOTIDE SEQUENCE [LARGE SCALE GENOMIC DNA]</scope>
    <source>
        <strain evidence="3 4">MMS17-SY077</strain>
    </source>
</reference>
<dbReference type="GO" id="GO:0008299">
    <property type="term" value="P:isoprenoid biosynthetic process"/>
    <property type="evidence" value="ECO:0007669"/>
    <property type="project" value="UniProtKB-ARBA"/>
</dbReference>